<sequence>MVPIILERDGVTYFLNGKLNQDLVEEFFAKQRGAGSSFDNPSLEQFGHLMMQNYIAGSSSVASLRANVRVRDESPIKTGRSLCLRKGGPRRVFGNKLYRQGHEP</sequence>
<evidence type="ECO:0000313" key="2">
    <source>
        <dbReference type="Proteomes" id="UP001152320"/>
    </source>
</evidence>
<dbReference type="Proteomes" id="UP001152320">
    <property type="component" value="Unassembled WGS sequence"/>
</dbReference>
<gene>
    <name evidence="1" type="ORF">HOLleu_43723</name>
</gene>
<dbReference type="AlphaFoldDB" id="A0A9Q0YDF7"/>
<comment type="caution">
    <text evidence="1">The sequence shown here is derived from an EMBL/GenBank/DDBJ whole genome shotgun (WGS) entry which is preliminary data.</text>
</comment>
<reference evidence="1" key="1">
    <citation type="submission" date="2021-10" db="EMBL/GenBank/DDBJ databases">
        <title>Tropical sea cucumber genome reveals ecological adaptation and Cuvierian tubules defense mechanism.</title>
        <authorList>
            <person name="Chen T."/>
        </authorList>
    </citation>
    <scope>NUCLEOTIDE SEQUENCE</scope>
    <source>
        <strain evidence="1">Nanhai2018</strain>
        <tissue evidence="1">Muscle</tissue>
    </source>
</reference>
<evidence type="ECO:0000313" key="1">
    <source>
        <dbReference type="EMBL" id="KAJ8018344.1"/>
    </source>
</evidence>
<dbReference type="EMBL" id="JAIZAY010000429">
    <property type="protein sequence ID" value="KAJ8018344.1"/>
    <property type="molecule type" value="Genomic_DNA"/>
</dbReference>
<dbReference type="OrthoDB" id="6627680at2759"/>
<proteinExistence type="predicted"/>
<organism evidence="1 2">
    <name type="scientific">Holothuria leucospilota</name>
    <name type="common">Black long sea cucumber</name>
    <name type="synonym">Mertensiothuria leucospilota</name>
    <dbReference type="NCBI Taxonomy" id="206669"/>
    <lineage>
        <taxon>Eukaryota</taxon>
        <taxon>Metazoa</taxon>
        <taxon>Echinodermata</taxon>
        <taxon>Eleutherozoa</taxon>
        <taxon>Echinozoa</taxon>
        <taxon>Holothuroidea</taxon>
        <taxon>Aspidochirotacea</taxon>
        <taxon>Aspidochirotida</taxon>
        <taxon>Holothuriidae</taxon>
        <taxon>Holothuria</taxon>
    </lineage>
</organism>
<name>A0A9Q0YDF7_HOLLE</name>
<keyword evidence="2" id="KW-1185">Reference proteome</keyword>
<accession>A0A9Q0YDF7</accession>
<protein>
    <submittedName>
        <fullName evidence="1">Uncharacterized protein</fullName>
    </submittedName>
</protein>